<dbReference type="Gene3D" id="3.40.50.620">
    <property type="entry name" value="HUPs"/>
    <property type="match status" value="2"/>
</dbReference>
<dbReference type="PANTHER" id="PTHR46268:SF6">
    <property type="entry name" value="UNIVERSAL STRESS PROTEIN UP12"/>
    <property type="match status" value="1"/>
</dbReference>
<dbReference type="RefSeq" id="WP_047213329.1">
    <property type="nucleotide sequence ID" value="NZ_CP011568.3"/>
</dbReference>
<dbReference type="InterPro" id="IPR006015">
    <property type="entry name" value="Universal_stress_UspA"/>
</dbReference>
<protein>
    <submittedName>
        <fullName evidence="3">Universal stress protein UspA</fullName>
    </submittedName>
</protein>
<keyword evidence="4" id="KW-1185">Reference proteome</keyword>
<comment type="similarity">
    <text evidence="1">Belongs to the universal stress protein A family.</text>
</comment>
<dbReference type="KEGG" id="ptx:ABW99_04885"/>
<evidence type="ECO:0000313" key="4">
    <source>
        <dbReference type="Proteomes" id="UP000036700"/>
    </source>
</evidence>
<dbReference type="STRING" id="445709.ABW99_04885"/>
<feature type="domain" description="UspA" evidence="2">
    <location>
        <begin position="172"/>
        <end position="312"/>
    </location>
</feature>
<dbReference type="InterPro" id="IPR014729">
    <property type="entry name" value="Rossmann-like_a/b/a_fold"/>
</dbReference>
<accession>A0A0G3EKT4</accession>
<name>A0A0G3EKT4_9BURK</name>
<reference evidence="4" key="1">
    <citation type="submission" date="2015-06" db="EMBL/GenBank/DDBJ databases">
        <authorList>
            <person name="Lim Y.L."/>
            <person name="Ee R."/>
            <person name="Yong D."/>
            <person name="How K.Y."/>
            <person name="Yin W.F."/>
            <person name="Chan K.G."/>
        </authorList>
    </citation>
    <scope>NUCLEOTIDE SEQUENCE [LARGE SCALE GENOMIC DNA]</scope>
    <source>
        <strain evidence="4">DSM 25325</strain>
    </source>
</reference>
<evidence type="ECO:0000256" key="1">
    <source>
        <dbReference type="ARBA" id="ARBA00008791"/>
    </source>
</evidence>
<dbReference type="InterPro" id="IPR006016">
    <property type="entry name" value="UspA"/>
</dbReference>
<organism evidence="3 4">
    <name type="scientific">Pandoraea thiooxydans</name>
    <dbReference type="NCBI Taxonomy" id="445709"/>
    <lineage>
        <taxon>Bacteria</taxon>
        <taxon>Pseudomonadati</taxon>
        <taxon>Pseudomonadota</taxon>
        <taxon>Betaproteobacteria</taxon>
        <taxon>Burkholderiales</taxon>
        <taxon>Burkholderiaceae</taxon>
        <taxon>Pandoraea</taxon>
    </lineage>
</organism>
<sequence>MGAPSQASNAAIPFNRVVIAVDASLASLHAVNYTQHLLPAEAHIRLVSVAQNPRVLLPITPLVGDELSAARAELLRDAGDALNQAKDVLSQQGRTVETELVDLSKQGGDVVHALTKAAGAWHADLLVVGARQHHGLLRWVEGTVSEPLAHMAGCAILVVPAQYDASPLAAPRRILCAIDGSKGATQALRQAARLTSGQTDLRTVYVVDRAVRLTDFVPIHMLEEAFVDDGKQALENARQLLAGTPGGIDTAMISTETTNDDIAHAIVRDAQQWQADLMVLGMHGRRGIARWLLGSVASRVAHLTPVPLLLVPVKD</sequence>
<dbReference type="Proteomes" id="UP000036700">
    <property type="component" value="Chromosome"/>
</dbReference>
<proteinExistence type="inferred from homology"/>
<gene>
    <name evidence="3" type="ORF">ABW99_04885</name>
</gene>
<dbReference type="Pfam" id="PF00582">
    <property type="entry name" value="Usp"/>
    <property type="match status" value="2"/>
</dbReference>
<dbReference type="PRINTS" id="PR01438">
    <property type="entry name" value="UNVRSLSTRESS"/>
</dbReference>
<evidence type="ECO:0000313" key="3">
    <source>
        <dbReference type="EMBL" id="AKJ67658.1"/>
    </source>
</evidence>
<dbReference type="OrthoDB" id="8547832at2"/>
<evidence type="ECO:0000259" key="2">
    <source>
        <dbReference type="Pfam" id="PF00582"/>
    </source>
</evidence>
<feature type="domain" description="UspA" evidence="2">
    <location>
        <begin position="14"/>
        <end position="160"/>
    </location>
</feature>
<dbReference type="CDD" id="cd00293">
    <property type="entry name" value="USP-like"/>
    <property type="match status" value="2"/>
</dbReference>
<dbReference type="PATRIC" id="fig|445709.3.peg.1050"/>
<dbReference type="PANTHER" id="PTHR46268">
    <property type="entry name" value="STRESS RESPONSE PROTEIN NHAX"/>
    <property type="match status" value="1"/>
</dbReference>
<dbReference type="EMBL" id="CP011568">
    <property type="protein sequence ID" value="AKJ67658.1"/>
    <property type="molecule type" value="Genomic_DNA"/>
</dbReference>
<dbReference type="AlphaFoldDB" id="A0A0G3EKT4"/>
<dbReference type="SUPFAM" id="SSF52402">
    <property type="entry name" value="Adenine nucleotide alpha hydrolases-like"/>
    <property type="match status" value="2"/>
</dbReference>